<evidence type="ECO:0000313" key="1">
    <source>
        <dbReference type="EMBL" id="MDQ0449589.1"/>
    </source>
</evidence>
<dbReference type="CDD" id="cd06558">
    <property type="entry name" value="crotonase-like"/>
    <property type="match status" value="1"/>
</dbReference>
<dbReference type="EMBL" id="JAUSVP010000016">
    <property type="protein sequence ID" value="MDQ0449589.1"/>
    <property type="molecule type" value="Genomic_DNA"/>
</dbReference>
<dbReference type="InterPro" id="IPR029045">
    <property type="entry name" value="ClpP/crotonase-like_dom_sf"/>
</dbReference>
<dbReference type="PANTHER" id="PTHR11941:SF54">
    <property type="entry name" value="ENOYL-COA HYDRATASE, MITOCHONDRIAL"/>
    <property type="match status" value="1"/>
</dbReference>
<protein>
    <submittedName>
        <fullName evidence="1">Enoyl-CoA hydratase/carnithine racemase</fullName>
    </submittedName>
</protein>
<proteinExistence type="predicted"/>
<reference evidence="1 2" key="1">
    <citation type="submission" date="2023-07" db="EMBL/GenBank/DDBJ databases">
        <title>Genomic Encyclopedia of Type Strains, Phase IV (KMG-IV): sequencing the most valuable type-strain genomes for metagenomic binning, comparative biology and taxonomic classification.</title>
        <authorList>
            <person name="Goeker M."/>
        </authorList>
    </citation>
    <scope>NUCLEOTIDE SEQUENCE [LARGE SCALE GENOMIC DNA]</scope>
    <source>
        <strain evidence="1 2">DSM 19013</strain>
    </source>
</reference>
<dbReference type="RefSeq" id="WP_238205359.1">
    <property type="nucleotide sequence ID" value="NZ_BPQE01000021.1"/>
</dbReference>
<keyword evidence="2" id="KW-1185">Reference proteome</keyword>
<dbReference type="Proteomes" id="UP001231124">
    <property type="component" value="Unassembled WGS sequence"/>
</dbReference>
<gene>
    <name evidence="1" type="ORF">QO012_004111</name>
</gene>
<dbReference type="Pfam" id="PF00378">
    <property type="entry name" value="ECH_1"/>
    <property type="match status" value="1"/>
</dbReference>
<evidence type="ECO:0000313" key="2">
    <source>
        <dbReference type="Proteomes" id="UP001231124"/>
    </source>
</evidence>
<organism evidence="1 2">
    <name type="scientific">Methylobacterium aerolatum</name>
    <dbReference type="NCBI Taxonomy" id="418708"/>
    <lineage>
        <taxon>Bacteria</taxon>
        <taxon>Pseudomonadati</taxon>
        <taxon>Pseudomonadota</taxon>
        <taxon>Alphaproteobacteria</taxon>
        <taxon>Hyphomicrobiales</taxon>
        <taxon>Methylobacteriaceae</taxon>
        <taxon>Methylobacterium</taxon>
    </lineage>
</organism>
<dbReference type="Gene3D" id="3.90.226.10">
    <property type="entry name" value="2-enoyl-CoA Hydratase, Chain A, domain 1"/>
    <property type="match status" value="1"/>
</dbReference>
<sequence>MSIEASDGLPTLTAENAVARIHLNRPRQHNRFEPADVEAIAAMLDEIERDRSVRVLVVTASGPSFSAGFNIGSIGSAGSYEQAFAFNRLCDRLEDLRMPTICALNGSVYGGATDFALACDLRIGVRGSQMMMPPGRLGIQYGYGGLRRYVERLGLPAAQRLFLTAETIDAETMLALGFLGELVPPDALAGRVDALAAAVAARAPDAVRGLKASLNAIARGRADPDEIHDRFVTAFTTPNAQEGLRAWKEKRLPRFTDDECVNPVGGVSRDWKN</sequence>
<accession>A0ABU0I4P8</accession>
<name>A0ABU0I4P8_9HYPH</name>
<comment type="caution">
    <text evidence="1">The sequence shown here is derived from an EMBL/GenBank/DDBJ whole genome shotgun (WGS) entry which is preliminary data.</text>
</comment>
<dbReference type="SUPFAM" id="SSF52096">
    <property type="entry name" value="ClpP/crotonase"/>
    <property type="match status" value="1"/>
</dbReference>
<dbReference type="InterPro" id="IPR001753">
    <property type="entry name" value="Enoyl-CoA_hydra/iso"/>
</dbReference>
<dbReference type="PANTHER" id="PTHR11941">
    <property type="entry name" value="ENOYL-COA HYDRATASE-RELATED"/>
    <property type="match status" value="1"/>
</dbReference>